<evidence type="ECO:0000256" key="5">
    <source>
        <dbReference type="ARBA" id="ARBA00022989"/>
    </source>
</evidence>
<name>A0A383WE40_TETOB</name>
<evidence type="ECO:0000313" key="7">
    <source>
        <dbReference type="EMBL" id="SZX75530.1"/>
    </source>
</evidence>
<reference evidence="7 8" key="1">
    <citation type="submission" date="2016-10" db="EMBL/GenBank/DDBJ databases">
        <authorList>
            <person name="Cai Z."/>
        </authorList>
    </citation>
    <scope>NUCLEOTIDE SEQUENCE [LARGE SCALE GENOMIC DNA]</scope>
</reference>
<dbReference type="SMART" id="SM01190">
    <property type="entry name" value="EMP24_GP25L"/>
    <property type="match status" value="1"/>
</dbReference>
<protein>
    <submittedName>
        <fullName evidence="7">Uncharacterized protein</fullName>
    </submittedName>
</protein>
<keyword evidence="8" id="KW-1185">Reference proteome</keyword>
<comment type="subcellular location">
    <subcellularLocation>
        <location evidence="1">Membrane</location>
        <topology evidence="1">Single-pass type I membrane protein</topology>
    </subcellularLocation>
</comment>
<evidence type="ECO:0000256" key="4">
    <source>
        <dbReference type="ARBA" id="ARBA00022729"/>
    </source>
</evidence>
<sequence>MERPWLLLALVLLSAAVGPSSAIKLKFQGEECLSYTFQQYEYFYGSFVSMPDVYGSTAKYDLTITAPSQSKLYEVHKESEATFHLVPVESGAHKFCLKFNPDASPTRYVIPRDVLWNINIGYSEGHDKIEETDTQYLWHHVYQIDGQVQELKSTLHYLYWRERRHRETVESTHKRTVFYAFLRCAVLIGASVGQVYFIRRMFNK</sequence>
<organism evidence="7 8">
    <name type="scientific">Tetradesmus obliquus</name>
    <name type="common">Green alga</name>
    <name type="synonym">Acutodesmus obliquus</name>
    <dbReference type="NCBI Taxonomy" id="3088"/>
    <lineage>
        <taxon>Eukaryota</taxon>
        <taxon>Viridiplantae</taxon>
        <taxon>Chlorophyta</taxon>
        <taxon>core chlorophytes</taxon>
        <taxon>Chlorophyceae</taxon>
        <taxon>CS clade</taxon>
        <taxon>Sphaeropleales</taxon>
        <taxon>Scenedesmaceae</taxon>
        <taxon>Tetradesmus</taxon>
    </lineage>
</organism>
<dbReference type="STRING" id="3088.A0A383WE40"/>
<keyword evidence="4" id="KW-0732">Signal</keyword>
<dbReference type="Pfam" id="PF01105">
    <property type="entry name" value="EMP24_GP25L"/>
    <property type="match status" value="1"/>
</dbReference>
<dbReference type="AlphaFoldDB" id="A0A383WE40"/>
<comment type="similarity">
    <text evidence="2">Belongs to the EMP24/GP25L family.</text>
</comment>
<dbReference type="InterPro" id="IPR009038">
    <property type="entry name" value="GOLD_dom"/>
</dbReference>
<evidence type="ECO:0000256" key="3">
    <source>
        <dbReference type="ARBA" id="ARBA00022692"/>
    </source>
</evidence>
<evidence type="ECO:0000256" key="2">
    <source>
        <dbReference type="ARBA" id="ARBA00007104"/>
    </source>
</evidence>
<keyword evidence="6" id="KW-0472">Membrane</keyword>
<proteinExistence type="inferred from homology"/>
<dbReference type="InterPro" id="IPR015720">
    <property type="entry name" value="Emp24-like"/>
</dbReference>
<keyword evidence="5" id="KW-1133">Transmembrane helix</keyword>
<dbReference type="GO" id="GO:0016020">
    <property type="term" value="C:membrane"/>
    <property type="evidence" value="ECO:0007669"/>
    <property type="project" value="UniProtKB-SubCell"/>
</dbReference>
<evidence type="ECO:0000256" key="6">
    <source>
        <dbReference type="ARBA" id="ARBA00023136"/>
    </source>
</evidence>
<dbReference type="PANTHER" id="PTHR22811">
    <property type="entry name" value="TRANSMEMBRANE EMP24 DOMAIN-CONTAINING PROTEIN"/>
    <property type="match status" value="1"/>
</dbReference>
<gene>
    <name evidence="7" type="ORF">BQ4739_LOCUS15816</name>
</gene>
<keyword evidence="3" id="KW-0812">Transmembrane</keyword>
<evidence type="ECO:0000313" key="8">
    <source>
        <dbReference type="Proteomes" id="UP000256970"/>
    </source>
</evidence>
<accession>A0A383WE40</accession>
<dbReference type="EMBL" id="FNXT01001235">
    <property type="protein sequence ID" value="SZX75530.1"/>
    <property type="molecule type" value="Genomic_DNA"/>
</dbReference>
<dbReference type="Proteomes" id="UP000256970">
    <property type="component" value="Unassembled WGS sequence"/>
</dbReference>
<evidence type="ECO:0000256" key="1">
    <source>
        <dbReference type="ARBA" id="ARBA00004479"/>
    </source>
</evidence>